<feature type="chain" id="PRO_5047527453" description="TIGR03016 family PEP-CTERM system-associated outer membrane protein" evidence="1">
    <location>
        <begin position="30"/>
        <end position="556"/>
    </location>
</feature>
<evidence type="ECO:0000313" key="3">
    <source>
        <dbReference type="Proteomes" id="UP000722336"/>
    </source>
</evidence>
<keyword evidence="1" id="KW-0732">Signal</keyword>
<dbReference type="Proteomes" id="UP000722336">
    <property type="component" value="Unassembled WGS sequence"/>
</dbReference>
<evidence type="ECO:0000313" key="2">
    <source>
        <dbReference type="EMBL" id="MBV7257109.1"/>
    </source>
</evidence>
<dbReference type="RefSeq" id="WP_218445938.1">
    <property type="nucleotide sequence ID" value="NZ_JAGSPA010000003.1"/>
</dbReference>
<evidence type="ECO:0000256" key="1">
    <source>
        <dbReference type="SAM" id="SignalP"/>
    </source>
</evidence>
<feature type="signal peptide" evidence="1">
    <location>
        <begin position="1"/>
        <end position="29"/>
    </location>
</feature>
<name>A0ABS6SFC6_9SPHN</name>
<protein>
    <recommendedName>
        <fullName evidence="4">TIGR03016 family PEP-CTERM system-associated outer membrane protein</fullName>
    </recommendedName>
</protein>
<reference evidence="2 3" key="1">
    <citation type="submission" date="2021-04" db="EMBL/GenBank/DDBJ databases">
        <authorList>
            <person name="Pira H."/>
            <person name="Risdian C."/>
            <person name="Wink J."/>
        </authorList>
    </citation>
    <scope>NUCLEOTIDE SEQUENCE [LARGE SCALE GENOMIC DNA]</scope>
    <source>
        <strain evidence="2 3">WHA3</strain>
    </source>
</reference>
<keyword evidence="3" id="KW-1185">Reference proteome</keyword>
<evidence type="ECO:0008006" key="4">
    <source>
        <dbReference type="Google" id="ProtNLM"/>
    </source>
</evidence>
<proteinExistence type="predicted"/>
<accession>A0ABS6SFC6</accession>
<gene>
    <name evidence="2" type="ORF">KCG44_09980</name>
</gene>
<comment type="caution">
    <text evidence="2">The sequence shown here is derived from an EMBL/GenBank/DDBJ whole genome shotgun (WGS) entry which is preliminary data.</text>
</comment>
<dbReference type="EMBL" id="JAGSPA010000003">
    <property type="protein sequence ID" value="MBV7257109.1"/>
    <property type="molecule type" value="Genomic_DNA"/>
</dbReference>
<sequence length="556" mass="59468">MVMVHNLKIRRVATSAAIVSLVAATSGQAQVNLSGSAVVRQVFTDTTGGASPTSGWLETGLSGLANIETRRVNGAVAATVTRRFEQWGRVNRSYRVNADGELTGTLIPRNLFLTVGGRASQYQRDSRGFVGSNPDADNGNTAQVFAVYAEPSVRTSLGAGMDASATYRIGKTTVDGVRSSALLLNGDIGLDGNSSGARGLSDSLSQSATISAGLTPGRQRFGLRVVGRWTKEEIDELDQRYRSYSVSGQGTYQASRKLSFTIEGGYEDILNRQQSILFDPVTNLPLVGPDGEFLPDPVNPRRTAFDRSGAFGTVGFRYAPSRRANFSLQVGYRYGDPNINASMTFEPMPKVVVTGRYNEGLSSFGRLLTQSIDGEVVSVQRTNQTTGFGECTLGRDPVTGGCLGNLTQSLVPATFRSRRGSVGVIYDAGQMTFGANLFYNERGYVDLQQLQVAGDADVTAQSFSNDDTSYGISGIVTYKPGARQTFTISGSYSRNAFALSENRTDDLIAGSISYKRDLGNSLALVSRAGAALRSSDDGFSRDSKNYSASLGLTYSF</sequence>
<organism evidence="2 3">
    <name type="scientific">Pacificimonas pallii</name>
    <dbReference type="NCBI Taxonomy" id="2827236"/>
    <lineage>
        <taxon>Bacteria</taxon>
        <taxon>Pseudomonadati</taxon>
        <taxon>Pseudomonadota</taxon>
        <taxon>Alphaproteobacteria</taxon>
        <taxon>Sphingomonadales</taxon>
        <taxon>Sphingosinicellaceae</taxon>
        <taxon>Pacificimonas</taxon>
    </lineage>
</organism>